<dbReference type="RefSeq" id="WP_380793553.1">
    <property type="nucleotide sequence ID" value="NZ_JBHRVU010000004.1"/>
</dbReference>
<comment type="caution">
    <text evidence="1">The sequence shown here is derived from an EMBL/GenBank/DDBJ whole genome shotgun (WGS) entry which is preliminary data.</text>
</comment>
<dbReference type="EMBL" id="JBHRVU010000004">
    <property type="protein sequence ID" value="MFC3440491.1"/>
    <property type="molecule type" value="Genomic_DNA"/>
</dbReference>
<name>A0ABV7NBU3_9SPHN</name>
<gene>
    <name evidence="1" type="ORF">ACFOKF_04620</name>
</gene>
<accession>A0ABV7NBU3</accession>
<keyword evidence="2" id="KW-1185">Reference proteome</keyword>
<organism evidence="1 2">
    <name type="scientific">Sphingobium rhizovicinum</name>
    <dbReference type="NCBI Taxonomy" id="432308"/>
    <lineage>
        <taxon>Bacteria</taxon>
        <taxon>Pseudomonadati</taxon>
        <taxon>Pseudomonadota</taxon>
        <taxon>Alphaproteobacteria</taxon>
        <taxon>Sphingomonadales</taxon>
        <taxon>Sphingomonadaceae</taxon>
        <taxon>Sphingobium</taxon>
    </lineage>
</organism>
<sequence>MSSRASFRPSPLLIGQCILILFGLGLLYTIPPAQGRILLVPITGQARTGLAAEAVRHGARLVSAGPWTGSLLVDGDRAALSGPLLRHGVLLLSSQAGGCTERFL</sequence>
<reference evidence="2" key="1">
    <citation type="journal article" date="2019" name="Int. J. Syst. Evol. Microbiol.">
        <title>The Global Catalogue of Microorganisms (GCM) 10K type strain sequencing project: providing services to taxonomists for standard genome sequencing and annotation.</title>
        <authorList>
            <consortium name="The Broad Institute Genomics Platform"/>
            <consortium name="The Broad Institute Genome Sequencing Center for Infectious Disease"/>
            <person name="Wu L."/>
            <person name="Ma J."/>
        </authorList>
    </citation>
    <scope>NUCLEOTIDE SEQUENCE [LARGE SCALE GENOMIC DNA]</scope>
    <source>
        <strain evidence="2">CCM 7491</strain>
    </source>
</reference>
<evidence type="ECO:0000313" key="1">
    <source>
        <dbReference type="EMBL" id="MFC3440491.1"/>
    </source>
</evidence>
<protein>
    <submittedName>
        <fullName evidence="1">Uncharacterized protein</fullName>
    </submittedName>
</protein>
<evidence type="ECO:0000313" key="2">
    <source>
        <dbReference type="Proteomes" id="UP001595681"/>
    </source>
</evidence>
<proteinExistence type="predicted"/>
<dbReference type="Proteomes" id="UP001595681">
    <property type="component" value="Unassembled WGS sequence"/>
</dbReference>